<dbReference type="Gene3D" id="2.60.40.3440">
    <property type="match status" value="1"/>
</dbReference>
<dbReference type="InterPro" id="IPR005546">
    <property type="entry name" value="Autotransporte_beta"/>
</dbReference>
<protein>
    <submittedName>
        <fullName evidence="3">Autotransporter domain-containing protein</fullName>
    </submittedName>
</protein>
<evidence type="ECO:0000313" key="3">
    <source>
        <dbReference type="EMBL" id="NCH89261.1"/>
    </source>
</evidence>
<dbReference type="PANTHER" id="PTHR37494">
    <property type="entry name" value="HEMAGGLUTININ"/>
    <property type="match status" value="1"/>
</dbReference>
<reference evidence="3" key="1">
    <citation type="submission" date="2018-11" db="EMBL/GenBank/DDBJ databases">
        <title>Genomics analysis of Putative Virulence Factors on Adhesion and Cytotoxicity for Cronobacter spp.</title>
        <authorList>
            <person name="Cui J."/>
        </authorList>
    </citation>
    <scope>NUCLEOTIDE SEQUENCE</scope>
    <source>
        <strain evidence="3">SD69</strain>
    </source>
</reference>
<gene>
    <name evidence="3" type="ORF">EHJ13_17755</name>
</gene>
<dbReference type="InterPro" id="IPR025883">
    <property type="entry name" value="Cadherin-like_domain"/>
</dbReference>
<dbReference type="SMART" id="SM00869">
    <property type="entry name" value="Autotransporter"/>
    <property type="match status" value="1"/>
</dbReference>
<dbReference type="Pfam" id="PF12733">
    <property type="entry name" value="Cadherin-like"/>
    <property type="match status" value="1"/>
</dbReference>
<feature type="signal peptide" evidence="1">
    <location>
        <begin position="1"/>
        <end position="31"/>
    </location>
</feature>
<dbReference type="InterPro" id="IPR013783">
    <property type="entry name" value="Ig-like_fold"/>
</dbReference>
<evidence type="ECO:0000313" key="4">
    <source>
        <dbReference type="Proteomes" id="UP000778262"/>
    </source>
</evidence>
<comment type="caution">
    <text evidence="3">The sequence shown here is derived from an EMBL/GenBank/DDBJ whole genome shotgun (WGS) entry which is preliminary data.</text>
</comment>
<dbReference type="Pfam" id="PF03797">
    <property type="entry name" value="Autotransporter"/>
    <property type="match status" value="1"/>
</dbReference>
<dbReference type="RefSeq" id="WP_161591393.1">
    <property type="nucleotide sequence ID" value="NZ_RPBY01000007.1"/>
</dbReference>
<organism evidence="3 4">
    <name type="scientific">Cronobacter dublinensis</name>
    <dbReference type="NCBI Taxonomy" id="413497"/>
    <lineage>
        <taxon>Bacteria</taxon>
        <taxon>Pseudomonadati</taxon>
        <taxon>Pseudomonadota</taxon>
        <taxon>Gammaproteobacteria</taxon>
        <taxon>Enterobacterales</taxon>
        <taxon>Enterobacteriaceae</taxon>
        <taxon>Cronobacter</taxon>
    </lineage>
</organism>
<dbReference type="InterPro" id="IPR015919">
    <property type="entry name" value="Cadherin-like_sf"/>
</dbReference>
<name>A0A9Q4XSS5_9ENTR</name>
<dbReference type="Proteomes" id="UP000778262">
    <property type="component" value="Unassembled WGS sequence"/>
</dbReference>
<accession>A0A9Q4XSS5</accession>
<dbReference type="Pfam" id="PF17963">
    <property type="entry name" value="Big_9"/>
    <property type="match status" value="1"/>
</dbReference>
<dbReference type="SUPFAM" id="SSF103515">
    <property type="entry name" value="Autotransporter"/>
    <property type="match status" value="1"/>
</dbReference>
<dbReference type="EMBL" id="RPBY01000007">
    <property type="protein sequence ID" value="NCH89261.1"/>
    <property type="molecule type" value="Genomic_DNA"/>
</dbReference>
<keyword evidence="1" id="KW-0732">Signal</keyword>
<evidence type="ECO:0000256" key="1">
    <source>
        <dbReference type="SAM" id="SignalP"/>
    </source>
</evidence>
<dbReference type="GO" id="GO:0016020">
    <property type="term" value="C:membrane"/>
    <property type="evidence" value="ECO:0007669"/>
    <property type="project" value="InterPro"/>
</dbReference>
<sequence length="1070" mass="108747">MARRVSGLLKAVCFCFVLVVLFMMTVSPARALSTACTALNAASPVSAGTSSYNASAFNADESVTVSFTDSGAGAGGTPMTADVVLLHSRDFSQHYLVHYSSDGNAGSFSTSLTGAQLTASGLYMSVKTANGFISPVTVSCSAAVTRSSDATLSGLSFSGGALSPTFSAATTSYHATVDYAVSSVTLTPVTAHAAATVTVNGSPVASGSASQAITLSVGANNIGIIVTAEDGTPKTYNVIVQRNEQRPVAGNVTAQVAANSNANPVTLALSGGAATSVSLVTPPSHGVVVVSGLSVTYTPLTGYTGSDSFVYHASNSAGDSADATVSLTILAPTTVTIAPASGALPAATTGSAWSQTLSATGGSAPYTWTAHGLPAGISLNAATGALSGTPTTAGSFTFSVTAKEAGNVSATASYTLVVGAVTPGVTLTVTPASGALPPATTGSAWSQTLSATGGSAPYTWTAHGLPAGITLNAATGALSGTPTTAGSFTFSVTVKEAGNVSATASYTLVVGAVTPGVTLAVTPAAGALPAGTTGSAWSQTFAVSGGTAPYRWQLSGALPAGLTFSDGSLKGTPTTAGSSAFTLTATDANGVAVQAAYTLQIKAAAAQAADQSASLSAGRVTRVSLTRGASGGPFTGARLLAQPDKRQGTAAIDAVGEDYQLTFNAAPQASGTVALRYVLLSAAGVTSPATITLTIASRPDPSKDVNVAGTVSAQYQAAQNFARAQIRNFSDRLEQLHSSEDVPASLNGVHFALPTSRAERGLDTDLWNAALQQQAQQDAQDRLPPALPFGTQTPGQRLSWWTGGYVDFGRDKDSTMRLSHTLVGVSTGVDYRFTPDVTAGVGFGFGRDVSDIGDTGTRSNGQSMSTALYASYHPNAVFVDGLLGYSRLDFDSKRDVSETDAVARGSRGGRQFFGALASGYEFRTPQSLVSPYGRVQVSQTRLEGYTESDAGMYNLAFAPQRFSQVTGSAGLRAERRVPVTWGAVRLQSRVEYSRLMNDTGSARVGYADVGNDTWRMSLYEQNRQSLSLGAGLDVQLPNGVTPGIAYQGTLGLDDRGSRAQTIMARMNVAF</sequence>
<dbReference type="Gene3D" id="2.40.128.130">
    <property type="entry name" value="Autotransporter beta-domain"/>
    <property type="match status" value="1"/>
</dbReference>
<dbReference type="AlphaFoldDB" id="A0A9Q4XSS5"/>
<dbReference type="SUPFAM" id="SSF49313">
    <property type="entry name" value="Cadherin-like"/>
    <property type="match status" value="3"/>
</dbReference>
<feature type="domain" description="Autotransporter" evidence="2">
    <location>
        <begin position="793"/>
        <end position="1070"/>
    </location>
</feature>
<dbReference type="PROSITE" id="PS51208">
    <property type="entry name" value="AUTOTRANSPORTER"/>
    <property type="match status" value="1"/>
</dbReference>
<dbReference type="PANTHER" id="PTHR37494:SF1">
    <property type="entry name" value="STAPHYLOCOCCUS AUREUS SURFACE PROTEIN A"/>
    <property type="match status" value="1"/>
</dbReference>
<dbReference type="InterPro" id="IPR036709">
    <property type="entry name" value="Autotransporte_beta_dom_sf"/>
</dbReference>
<feature type="chain" id="PRO_5040256327" evidence="1">
    <location>
        <begin position="32"/>
        <end position="1070"/>
    </location>
</feature>
<dbReference type="GO" id="GO:0005509">
    <property type="term" value="F:calcium ion binding"/>
    <property type="evidence" value="ECO:0007669"/>
    <property type="project" value="InterPro"/>
</dbReference>
<dbReference type="Pfam" id="PF05345">
    <property type="entry name" value="He_PIG"/>
    <property type="match status" value="3"/>
</dbReference>
<dbReference type="Gene3D" id="2.60.40.10">
    <property type="entry name" value="Immunoglobulins"/>
    <property type="match status" value="3"/>
</dbReference>
<evidence type="ECO:0000259" key="2">
    <source>
        <dbReference type="PROSITE" id="PS51208"/>
    </source>
</evidence>
<proteinExistence type="predicted"/>